<keyword evidence="4" id="KW-1185">Reference proteome</keyword>
<dbReference type="InterPro" id="IPR042277">
    <property type="entry name" value="IST1-like"/>
</dbReference>
<gene>
    <name evidence="3" type="ORF">CDL12_16586</name>
</gene>
<proteinExistence type="inferred from homology"/>
<evidence type="ECO:0000313" key="4">
    <source>
        <dbReference type="Proteomes" id="UP000231279"/>
    </source>
</evidence>
<comment type="similarity">
    <text evidence="1">Belongs to the IST1 family.</text>
</comment>
<dbReference type="PANTHER" id="PTHR12161">
    <property type="entry name" value="IST1 FAMILY MEMBER"/>
    <property type="match status" value="1"/>
</dbReference>
<dbReference type="OrthoDB" id="29853at2759"/>
<accession>A0A2G9H005</accession>
<dbReference type="GO" id="GO:0015031">
    <property type="term" value="P:protein transport"/>
    <property type="evidence" value="ECO:0007669"/>
    <property type="project" value="InterPro"/>
</dbReference>
<protein>
    <submittedName>
        <fullName evidence="3">Spindle pole body protein</fullName>
    </submittedName>
</protein>
<feature type="compositionally biased region" description="Basic and acidic residues" evidence="2">
    <location>
        <begin position="294"/>
        <end position="315"/>
    </location>
</feature>
<dbReference type="Gene3D" id="1.20.1260.60">
    <property type="entry name" value="Vacuolar protein sorting-associated protein Ist1"/>
    <property type="match status" value="1"/>
</dbReference>
<dbReference type="AlphaFoldDB" id="A0A2G9H005"/>
<evidence type="ECO:0000256" key="1">
    <source>
        <dbReference type="ARBA" id="ARBA00005536"/>
    </source>
</evidence>
<dbReference type="STRING" id="429701.A0A2G9H005"/>
<feature type="compositionally biased region" description="Basic and acidic residues" evidence="2">
    <location>
        <begin position="338"/>
        <end position="348"/>
    </location>
</feature>
<evidence type="ECO:0000256" key="2">
    <source>
        <dbReference type="SAM" id="MobiDB-lite"/>
    </source>
</evidence>
<dbReference type="PANTHER" id="PTHR12161:SF88">
    <property type="entry name" value="REGULATOR OF VPS4 ACTIVITY IN THE MVB PATHWAY PROTEIN"/>
    <property type="match status" value="1"/>
</dbReference>
<feature type="compositionally biased region" description="Basic and acidic residues" evidence="2">
    <location>
        <begin position="268"/>
        <end position="280"/>
    </location>
</feature>
<feature type="compositionally biased region" description="Basic residues" evidence="2">
    <location>
        <begin position="378"/>
        <end position="387"/>
    </location>
</feature>
<dbReference type="InterPro" id="IPR005061">
    <property type="entry name" value="Ist1"/>
</dbReference>
<name>A0A2G9H005_9LAMI</name>
<comment type="caution">
    <text evidence="3">The sequence shown here is derived from an EMBL/GenBank/DDBJ whole genome shotgun (WGS) entry which is preliminary data.</text>
</comment>
<feature type="region of interest" description="Disordered" evidence="2">
    <location>
        <begin position="206"/>
        <end position="432"/>
    </location>
</feature>
<organism evidence="3 4">
    <name type="scientific">Handroanthus impetiginosus</name>
    <dbReference type="NCBI Taxonomy" id="429701"/>
    <lineage>
        <taxon>Eukaryota</taxon>
        <taxon>Viridiplantae</taxon>
        <taxon>Streptophyta</taxon>
        <taxon>Embryophyta</taxon>
        <taxon>Tracheophyta</taxon>
        <taxon>Spermatophyta</taxon>
        <taxon>Magnoliopsida</taxon>
        <taxon>eudicotyledons</taxon>
        <taxon>Gunneridae</taxon>
        <taxon>Pentapetalae</taxon>
        <taxon>asterids</taxon>
        <taxon>lamiids</taxon>
        <taxon>Lamiales</taxon>
        <taxon>Bignoniaceae</taxon>
        <taxon>Crescentiina</taxon>
        <taxon>Tabebuia alliance</taxon>
        <taxon>Handroanthus</taxon>
    </lineage>
</organism>
<dbReference type="FunFam" id="1.20.1260.60:FF:000002">
    <property type="entry name" value="Vacuolar protein sorting-associated protein IST1"/>
    <property type="match status" value="1"/>
</dbReference>
<dbReference type="Proteomes" id="UP000231279">
    <property type="component" value="Unassembled WGS sequence"/>
</dbReference>
<feature type="compositionally biased region" description="Basic and acidic residues" evidence="2">
    <location>
        <begin position="206"/>
        <end position="239"/>
    </location>
</feature>
<reference evidence="4" key="1">
    <citation type="journal article" date="2018" name="Gigascience">
        <title>Genome assembly of the Pink Ipe (Handroanthus impetiginosus, Bignoniaceae), a highly valued, ecologically keystone Neotropical timber forest tree.</title>
        <authorList>
            <person name="Silva-Junior O.B."/>
            <person name="Grattapaglia D."/>
            <person name="Novaes E."/>
            <person name="Collevatti R.G."/>
        </authorList>
    </citation>
    <scope>NUCLEOTIDE SEQUENCE [LARGE SCALE GENOMIC DNA]</scope>
    <source>
        <strain evidence="4">cv. UFG-1</strain>
    </source>
</reference>
<dbReference type="Pfam" id="PF03398">
    <property type="entry name" value="Ist1"/>
    <property type="match status" value="1"/>
</dbReference>
<dbReference type="EMBL" id="NKXS01003114">
    <property type="protein sequence ID" value="PIN10815.1"/>
    <property type="molecule type" value="Genomic_DNA"/>
</dbReference>
<sequence length="468" mass="53371">MLEGLLKSRFFSKCKSNVKLTRTRIEHIKKKRNATEKYLRNDISDLLKNGLDINAYGRAEGLLVELNRSTCYDLIDQYCEHILKHLPDIEKQRDCPEECKEAVSCLTFAAARFADLPELRELRTIFSERYGNSVDFYVNKQFTEKLKSGLPSKDLKLQLLQDIAAESGLEWDSKALENKLFNGSAYNKNFEETEESDTNYSVQKKELMGKGHEFKSKREVDLKKKTDRSSHDEQNETIRNEVPPPVKDIQVDTIRRTTKPSEAASTRDVSKKEENDDKPLKYGSIPPPYTKSVGPRERSDSAAAEEKHDQDDSVRKPKTMPKSVRTRNNLKPPSGGSESDKNKQKAAEGQRVLQFFDNGGHDERDEEETIMDKLLQHYSRKKGSRGKGKLEDSTDSRKHRSRDGPNRVSSLPAELTSPTSQMDTPKKHTRASSFQPELLNANAHVHPKLPDYDEFVARLASLRGNRGD</sequence>
<evidence type="ECO:0000313" key="3">
    <source>
        <dbReference type="EMBL" id="PIN10815.1"/>
    </source>
</evidence>